<comment type="caution">
    <text evidence="3">The sequence shown here is derived from an EMBL/GenBank/DDBJ whole genome shotgun (WGS) entry which is preliminary data.</text>
</comment>
<dbReference type="CDD" id="cd19076">
    <property type="entry name" value="AKR_AKR13A_13D"/>
    <property type="match status" value="1"/>
</dbReference>
<evidence type="ECO:0000256" key="1">
    <source>
        <dbReference type="ARBA" id="ARBA00023002"/>
    </source>
</evidence>
<feature type="domain" description="NADP-dependent oxidoreductase" evidence="2">
    <location>
        <begin position="17"/>
        <end position="310"/>
    </location>
</feature>
<dbReference type="Pfam" id="PF00248">
    <property type="entry name" value="Aldo_ket_red"/>
    <property type="match status" value="1"/>
</dbReference>
<dbReference type="EMBL" id="JEMT01027768">
    <property type="protein sequence ID" value="EXX56262.1"/>
    <property type="molecule type" value="Genomic_DNA"/>
</dbReference>
<keyword evidence="4" id="KW-1185">Reference proteome</keyword>
<dbReference type="Gene3D" id="3.20.20.100">
    <property type="entry name" value="NADP-dependent oxidoreductase domain"/>
    <property type="match status" value="1"/>
</dbReference>
<dbReference type="InterPro" id="IPR020471">
    <property type="entry name" value="AKR"/>
</dbReference>
<evidence type="ECO:0000259" key="2">
    <source>
        <dbReference type="Pfam" id="PF00248"/>
    </source>
</evidence>
<dbReference type="OMA" id="NDNERIW"/>
<evidence type="ECO:0000313" key="3">
    <source>
        <dbReference type="EMBL" id="EXX56262.1"/>
    </source>
</evidence>
<evidence type="ECO:0000313" key="4">
    <source>
        <dbReference type="Proteomes" id="UP000022910"/>
    </source>
</evidence>
<dbReference type="PANTHER" id="PTHR43625">
    <property type="entry name" value="AFLATOXIN B1 ALDEHYDE REDUCTASE"/>
    <property type="match status" value="1"/>
</dbReference>
<dbReference type="PRINTS" id="PR00069">
    <property type="entry name" value="ALDKETRDTASE"/>
</dbReference>
<proteinExistence type="predicted"/>
<dbReference type="AlphaFoldDB" id="A0A015IGI1"/>
<dbReference type="InterPro" id="IPR050791">
    <property type="entry name" value="Aldo-Keto_reductase"/>
</dbReference>
<dbReference type="InterPro" id="IPR023210">
    <property type="entry name" value="NADP_OxRdtase_dom"/>
</dbReference>
<sequence>MVQLREIGKTGVKIPAIGLGCMETSAIYGTSDSTESLKVLNRAIEIGCTFWDTSDIYGIDGHNERLLSQFLKEHRDKIFICTKFGYIRKPDQSYEVSGKREYVRQACERSLKRLGVDYIDLYYQHRVDPNTPIEETVKAMAELVKEGKVKYLGISECSAETLRRAYKVHPISAIQVEYGPWFINIENNGIMEACRELGVTIVAFGTLGRGFLSGTIKSFDDLEPNDLRRKIPRFQGENFKKNLELVYKLQELSTKKGLTPSQLCLAWTLAQRDNIIIIPGTKRIKYLEENFNTQNIRLTNEDLDEIRQVINSIEMVGTIHPEWAMKVRNIFY</sequence>
<dbReference type="OrthoDB" id="37537at2759"/>
<dbReference type="PANTHER" id="PTHR43625:SF40">
    <property type="entry name" value="ALDO-KETO REDUCTASE YAKC [NADP(+)]"/>
    <property type="match status" value="1"/>
</dbReference>
<protein>
    <submittedName>
        <fullName evidence="3">Pyridoxine 4-dehydrogenase</fullName>
    </submittedName>
</protein>
<dbReference type="GO" id="GO:0005737">
    <property type="term" value="C:cytoplasm"/>
    <property type="evidence" value="ECO:0007669"/>
    <property type="project" value="TreeGrafter"/>
</dbReference>
<keyword evidence="1" id="KW-0560">Oxidoreductase</keyword>
<dbReference type="STRING" id="1432141.A0A015IGI1"/>
<dbReference type="InterPro" id="IPR036812">
    <property type="entry name" value="NAD(P)_OxRdtase_dom_sf"/>
</dbReference>
<accession>A0A015IGI1</accession>
<gene>
    <name evidence="3" type="ORF">RirG_217670</name>
</gene>
<organism evidence="3 4">
    <name type="scientific">Rhizophagus irregularis (strain DAOM 197198w)</name>
    <name type="common">Glomus intraradices</name>
    <dbReference type="NCBI Taxonomy" id="1432141"/>
    <lineage>
        <taxon>Eukaryota</taxon>
        <taxon>Fungi</taxon>
        <taxon>Fungi incertae sedis</taxon>
        <taxon>Mucoromycota</taxon>
        <taxon>Glomeromycotina</taxon>
        <taxon>Glomeromycetes</taxon>
        <taxon>Glomerales</taxon>
        <taxon>Glomeraceae</taxon>
        <taxon>Rhizophagus</taxon>
    </lineage>
</organism>
<reference evidence="3 4" key="1">
    <citation type="submission" date="2014-02" db="EMBL/GenBank/DDBJ databases">
        <title>Single nucleus genome sequencing reveals high similarity among nuclei of an endomycorrhizal fungus.</title>
        <authorList>
            <person name="Lin K."/>
            <person name="Geurts R."/>
            <person name="Zhang Z."/>
            <person name="Limpens E."/>
            <person name="Saunders D.G."/>
            <person name="Mu D."/>
            <person name="Pang E."/>
            <person name="Cao H."/>
            <person name="Cha H."/>
            <person name="Lin T."/>
            <person name="Zhou Q."/>
            <person name="Shang Y."/>
            <person name="Li Y."/>
            <person name="Ivanov S."/>
            <person name="Sharma T."/>
            <person name="Velzen R.V."/>
            <person name="Ruijter N.D."/>
            <person name="Aanen D.K."/>
            <person name="Win J."/>
            <person name="Kamoun S."/>
            <person name="Bisseling T."/>
            <person name="Huang S."/>
        </authorList>
    </citation>
    <scope>NUCLEOTIDE SEQUENCE [LARGE SCALE GENOMIC DNA]</scope>
    <source>
        <strain evidence="4">DAOM197198w</strain>
    </source>
</reference>
<dbReference type="Proteomes" id="UP000022910">
    <property type="component" value="Unassembled WGS sequence"/>
</dbReference>
<dbReference type="HOGENOM" id="CLU_023205_2_1_1"/>
<dbReference type="GO" id="GO:0016491">
    <property type="term" value="F:oxidoreductase activity"/>
    <property type="evidence" value="ECO:0007669"/>
    <property type="project" value="UniProtKB-KW"/>
</dbReference>
<name>A0A015IGI1_RHIIW</name>
<dbReference type="SUPFAM" id="SSF51430">
    <property type="entry name" value="NAD(P)-linked oxidoreductase"/>
    <property type="match status" value="1"/>
</dbReference>